<dbReference type="InterPro" id="IPR013520">
    <property type="entry name" value="Ribonucl_H"/>
</dbReference>
<dbReference type="InterPro" id="IPR012337">
    <property type="entry name" value="RNaseH-like_sf"/>
</dbReference>
<sequence length="1088" mass="113994">MQASVPPCDSSSRIPIPEQLTLAASKMSDDHIPVSNCAASAPLTAQREGDSPSVAAAEARQDGPLNHYKNPLCTSFSGEVAGTPLRGLATQPCATAALPRHIAAEDTTPSVELPALVAGSAPVSTATSTPAPFGGGSGDILRNGRGTATTSSDGSTGSLLNTSKAAKRHHKNASASYAHRCVGVTGSSSDGRSIGERCKAARTLAVELMSALMEHPPEATKIAQYHATVKAVTSLTLSTPPTEAELPPTGGSTTRLKELAHRNASLPSQRMGEGAPTTSTHSFLEAVLSGRAKPTRTLAPDNPLPHTQTPPHTAVSHSELASHTGRPDNDAHAAQHSASPRGGAASKTTEKASAQPCTPKLLELVPTDTEAVSQLLSALREIALTCASLDTLDKVAGRSASFSRGADAAPSQTKPLGTASAPATAAVARGTESVGVSATSVGGSVGPPTLITTAHPSHDLDITEEERWRRVCARFEVLRTLVLNEHELTCVLDEALGVEWRSVSTPLDLRAAEEGVAVAPRASPAVSTDRLQHPPAAAISGTPTTTAANSIAPVMPTQADHEKPPVLSFSSGCVPDGADTQRTSTAATSSSVSPIPTTTSSHTGTNATGVVGVRSVAMPATTLRHNARPFEGRTPPSKQKQRSASFSSAAAIPVAHSSPTTANNSSSASMKQLSESSSAYSPSQQVAMMLDRGTTPPPASRTQDEGEAGLANFPSTPLSEAAPPYRPSASLMNTSPHSGNGSASNSAPFHLETREEMLRRRSAAPNAFYASVSHRGSAHFGGGPPSAATTPATFSSSSLAPGVPPFSLNGGAGGARSLPVSPLMSYSSPLSALPCPYEYLLVLDFEATCEEHPPPNYLYEIIEFPVVVVDVRLQRVVAEFHRFVRPRYKRELSPFCKKLTGMRQEDVDTAPSLEEVIRQFERWLSQTLPPHARCIFVTDGPMDLREFMYYHSVSRQGIRFPSLFYQFIDVKQTFACFFHCAQGKIKAMLEVLHLPFEGRLHSGLDDARNIASIVIGLLHYGCTFCEVPLNRLPFNGLLLTGANSAGGSAHLFLPPSTAHTASCHTRSSEASPTAVSPPHSVTEDDRSS</sequence>
<dbReference type="FunFam" id="3.30.420.10:FF:000087">
    <property type="entry name" value="Exonuclease, putative"/>
    <property type="match status" value="1"/>
</dbReference>
<feature type="compositionally biased region" description="Low complexity" evidence="4">
    <location>
        <begin position="144"/>
        <end position="158"/>
    </location>
</feature>
<dbReference type="Pfam" id="PF00929">
    <property type="entry name" value="RNase_T"/>
    <property type="match status" value="1"/>
</dbReference>
<keyword evidence="2" id="KW-0378">Hydrolase</keyword>
<proteinExistence type="predicted"/>
<dbReference type="SMART" id="SM00479">
    <property type="entry name" value="EXOIII"/>
    <property type="match status" value="1"/>
</dbReference>
<feature type="compositionally biased region" description="Polar residues" evidence="4">
    <location>
        <begin position="1062"/>
        <end position="1074"/>
    </location>
</feature>
<dbReference type="VEuPathDB" id="TriTrypDB:LtaPh_2905600"/>
<dbReference type="PANTHER" id="PTHR23044:SF61">
    <property type="entry name" value="3'-5' EXORIBONUCLEASE 1-RELATED"/>
    <property type="match status" value="1"/>
</dbReference>
<dbReference type="EMBL" id="BLBS01000040">
    <property type="protein sequence ID" value="GET90314.1"/>
    <property type="molecule type" value="Genomic_DNA"/>
</dbReference>
<dbReference type="CDD" id="cd06133">
    <property type="entry name" value="ERI-1_3'hExo_like"/>
    <property type="match status" value="1"/>
</dbReference>
<evidence type="ECO:0000256" key="1">
    <source>
        <dbReference type="ARBA" id="ARBA00022722"/>
    </source>
</evidence>
<keyword evidence="1" id="KW-0540">Nuclease</keyword>
<dbReference type="OrthoDB" id="448399at2759"/>
<accession>A0A640KMR9</accession>
<comment type="caution">
    <text evidence="6">The sequence shown here is derived from an EMBL/GenBank/DDBJ whole genome shotgun (WGS) entry which is preliminary data.</text>
</comment>
<feature type="compositionally biased region" description="Polar residues" evidence="4">
    <location>
        <begin position="305"/>
        <end position="321"/>
    </location>
</feature>
<feature type="region of interest" description="Disordered" evidence="4">
    <location>
        <begin position="1062"/>
        <end position="1088"/>
    </location>
</feature>
<protein>
    <recommendedName>
        <fullName evidence="5">Exonuclease domain-containing protein</fullName>
    </recommendedName>
</protein>
<feature type="domain" description="Exonuclease" evidence="5">
    <location>
        <begin position="839"/>
        <end position="1023"/>
    </location>
</feature>
<feature type="region of interest" description="Disordered" evidence="4">
    <location>
        <begin position="403"/>
        <end position="424"/>
    </location>
</feature>
<keyword evidence="3" id="KW-0269">Exonuclease</keyword>
<feature type="compositionally biased region" description="Low complexity" evidence="4">
    <location>
        <begin position="657"/>
        <end position="683"/>
    </location>
</feature>
<evidence type="ECO:0000256" key="3">
    <source>
        <dbReference type="ARBA" id="ARBA00022839"/>
    </source>
</evidence>
<feature type="region of interest" description="Disordered" evidence="4">
    <location>
        <begin position="122"/>
        <end position="175"/>
    </location>
</feature>
<gene>
    <name evidence="6" type="ORF">LtaPh_2905600</name>
</gene>
<name>A0A640KMR9_LEITA</name>
<feature type="region of interest" description="Disordered" evidence="4">
    <location>
        <begin position="523"/>
        <end position="544"/>
    </location>
</feature>
<dbReference type="InterPro" id="IPR051274">
    <property type="entry name" value="3-5_Exoribonuclease"/>
</dbReference>
<reference evidence="6" key="1">
    <citation type="submission" date="2019-11" db="EMBL/GenBank/DDBJ databases">
        <title>Leishmania tarentolae CDS.</title>
        <authorList>
            <person name="Goto Y."/>
            <person name="Yamagishi J."/>
        </authorList>
    </citation>
    <scope>NUCLEOTIDE SEQUENCE [LARGE SCALE GENOMIC DNA]</scope>
    <source>
        <strain evidence="6">Parrot Tar II</strain>
    </source>
</reference>
<dbReference type="GO" id="GO:0003676">
    <property type="term" value="F:nucleic acid binding"/>
    <property type="evidence" value="ECO:0007669"/>
    <property type="project" value="InterPro"/>
</dbReference>
<dbReference type="InterPro" id="IPR036397">
    <property type="entry name" value="RNaseH_sf"/>
</dbReference>
<dbReference type="PANTHER" id="PTHR23044">
    <property type="entry name" value="3'-5' EXONUCLEASE ERI1-RELATED"/>
    <property type="match status" value="1"/>
</dbReference>
<feature type="region of interest" description="Disordered" evidence="4">
    <location>
        <begin position="33"/>
        <end position="57"/>
    </location>
</feature>
<dbReference type="GO" id="GO:0000175">
    <property type="term" value="F:3'-5'-RNA exonuclease activity"/>
    <property type="evidence" value="ECO:0007669"/>
    <property type="project" value="InterPro"/>
</dbReference>
<dbReference type="AlphaFoldDB" id="A0A640KMR9"/>
<feature type="compositionally biased region" description="Low complexity" evidence="4">
    <location>
        <begin position="578"/>
        <end position="608"/>
    </location>
</feature>
<evidence type="ECO:0000313" key="6">
    <source>
        <dbReference type="EMBL" id="GET90314.1"/>
    </source>
</evidence>
<dbReference type="SUPFAM" id="SSF53098">
    <property type="entry name" value="Ribonuclease H-like"/>
    <property type="match status" value="1"/>
</dbReference>
<feature type="compositionally biased region" description="Polar residues" evidence="4">
    <location>
        <begin position="730"/>
        <end position="747"/>
    </location>
</feature>
<feature type="compositionally biased region" description="Polar residues" evidence="4">
    <location>
        <begin position="636"/>
        <end position="648"/>
    </location>
</feature>
<evidence type="ECO:0000256" key="2">
    <source>
        <dbReference type="ARBA" id="ARBA00022801"/>
    </source>
</evidence>
<evidence type="ECO:0000256" key="4">
    <source>
        <dbReference type="SAM" id="MobiDB-lite"/>
    </source>
</evidence>
<dbReference type="InterPro" id="IPR047201">
    <property type="entry name" value="ERI-1_3'hExo-like"/>
</dbReference>
<evidence type="ECO:0000313" key="7">
    <source>
        <dbReference type="Proteomes" id="UP000419144"/>
    </source>
</evidence>
<keyword evidence="7" id="KW-1185">Reference proteome</keyword>
<feature type="region of interest" description="Disordered" evidence="4">
    <location>
        <begin position="558"/>
        <end position="747"/>
    </location>
</feature>
<dbReference type="Gene3D" id="3.30.420.10">
    <property type="entry name" value="Ribonuclease H-like superfamily/Ribonuclease H"/>
    <property type="match status" value="1"/>
</dbReference>
<organism evidence="6 7">
    <name type="scientific">Leishmania tarentolae</name>
    <name type="common">Sauroleishmania tarentolae</name>
    <dbReference type="NCBI Taxonomy" id="5689"/>
    <lineage>
        <taxon>Eukaryota</taxon>
        <taxon>Discoba</taxon>
        <taxon>Euglenozoa</taxon>
        <taxon>Kinetoplastea</taxon>
        <taxon>Metakinetoplastina</taxon>
        <taxon>Trypanosomatida</taxon>
        <taxon>Trypanosomatidae</taxon>
        <taxon>Leishmaniinae</taxon>
        <taxon>Leishmania</taxon>
        <taxon>lizard Leishmania</taxon>
    </lineage>
</organism>
<feature type="region of interest" description="Disordered" evidence="4">
    <location>
        <begin position="294"/>
        <end position="355"/>
    </location>
</feature>
<evidence type="ECO:0000259" key="5">
    <source>
        <dbReference type="SMART" id="SM00479"/>
    </source>
</evidence>
<dbReference type="Proteomes" id="UP000419144">
    <property type="component" value="Unassembled WGS sequence"/>
</dbReference>